<dbReference type="InterPro" id="IPR018356">
    <property type="entry name" value="Tscrpt_reg_HTH_DeoR_CS"/>
</dbReference>
<gene>
    <name evidence="5" type="ORF">OPS25_11355</name>
</gene>
<dbReference type="Proteomes" id="UP001142810">
    <property type="component" value="Unassembled WGS sequence"/>
</dbReference>
<sequence length="256" mass="28064">MLKRNTQQRRRAIIERLNTEGEVAVDQLAQLFSTSEVTIRKDLAELERNGLLLRRFGGAVKIPAEIETAAEHEVSKRKLNIAVAAAQLIKDHHRIIIDSGSTTAALMPLLSGKRGLVVMTNSLHVAHTLLELENEPQVLMTGGTWDSLSHSFQGQMAESMLQAYNFDIAFLGAAGLDLKRGTTTFNELTSLSRVMAEVSSKVVVMAESEKLARKIPNVELPWSSISTLVTDSEINNEAIKQIKAYGVDVICAAESN</sequence>
<dbReference type="PANTHER" id="PTHR30363">
    <property type="entry name" value="HTH-TYPE TRANSCRIPTIONAL REGULATOR SRLR-RELATED"/>
    <property type="match status" value="1"/>
</dbReference>
<evidence type="ECO:0000256" key="2">
    <source>
        <dbReference type="ARBA" id="ARBA00023125"/>
    </source>
</evidence>
<name>A0ABT3P8J2_9ALTE</name>
<evidence type="ECO:0000313" key="6">
    <source>
        <dbReference type="Proteomes" id="UP001142810"/>
    </source>
</evidence>
<dbReference type="InterPro" id="IPR036388">
    <property type="entry name" value="WH-like_DNA-bd_sf"/>
</dbReference>
<evidence type="ECO:0000313" key="5">
    <source>
        <dbReference type="EMBL" id="MCW8109093.1"/>
    </source>
</evidence>
<keyword evidence="1" id="KW-0805">Transcription regulation</keyword>
<dbReference type="Pfam" id="PF00455">
    <property type="entry name" value="DeoRC"/>
    <property type="match status" value="1"/>
</dbReference>
<proteinExistence type="predicted"/>
<keyword evidence="3" id="KW-0804">Transcription</keyword>
<dbReference type="SMART" id="SM01134">
    <property type="entry name" value="DeoRC"/>
    <property type="match status" value="1"/>
</dbReference>
<comment type="caution">
    <text evidence="5">The sequence shown here is derived from an EMBL/GenBank/DDBJ whole genome shotgun (WGS) entry which is preliminary data.</text>
</comment>
<dbReference type="InterPro" id="IPR001034">
    <property type="entry name" value="DeoR_HTH"/>
</dbReference>
<dbReference type="PANTHER" id="PTHR30363:SF44">
    <property type="entry name" value="AGA OPERON TRANSCRIPTIONAL REPRESSOR-RELATED"/>
    <property type="match status" value="1"/>
</dbReference>
<accession>A0ABT3P8J2</accession>
<keyword evidence="6" id="KW-1185">Reference proteome</keyword>
<dbReference type="RefSeq" id="WP_265617838.1">
    <property type="nucleotide sequence ID" value="NZ_JAPFRD010000011.1"/>
</dbReference>
<keyword evidence="2" id="KW-0238">DNA-binding</keyword>
<dbReference type="InterPro" id="IPR014036">
    <property type="entry name" value="DeoR-like_C"/>
</dbReference>
<dbReference type="SUPFAM" id="SSF46785">
    <property type="entry name" value="Winged helix' DNA-binding domain"/>
    <property type="match status" value="1"/>
</dbReference>
<dbReference type="Gene3D" id="3.40.50.1360">
    <property type="match status" value="1"/>
</dbReference>
<dbReference type="PROSITE" id="PS00894">
    <property type="entry name" value="HTH_DEOR_1"/>
    <property type="match status" value="1"/>
</dbReference>
<evidence type="ECO:0000256" key="3">
    <source>
        <dbReference type="ARBA" id="ARBA00023163"/>
    </source>
</evidence>
<dbReference type="InterPro" id="IPR050313">
    <property type="entry name" value="Carb_Metab_HTH_regulators"/>
</dbReference>
<dbReference type="InterPro" id="IPR036390">
    <property type="entry name" value="WH_DNA-bd_sf"/>
</dbReference>
<evidence type="ECO:0000256" key="1">
    <source>
        <dbReference type="ARBA" id="ARBA00023015"/>
    </source>
</evidence>
<reference evidence="5" key="1">
    <citation type="submission" date="2022-11" db="EMBL/GenBank/DDBJ databases">
        <title>Alteromonas sp. nov., isolated from sea water of the Qingdao.</title>
        <authorList>
            <person name="Wang Q."/>
        </authorList>
    </citation>
    <scope>NUCLEOTIDE SEQUENCE</scope>
    <source>
        <strain evidence="5">ASW11-7</strain>
    </source>
</reference>
<dbReference type="SMART" id="SM00420">
    <property type="entry name" value="HTH_DEOR"/>
    <property type="match status" value="1"/>
</dbReference>
<dbReference type="Pfam" id="PF08220">
    <property type="entry name" value="HTH_DeoR"/>
    <property type="match status" value="1"/>
</dbReference>
<dbReference type="PROSITE" id="PS51000">
    <property type="entry name" value="HTH_DEOR_2"/>
    <property type="match status" value="1"/>
</dbReference>
<protein>
    <submittedName>
        <fullName evidence="5">DeoR family transcriptional regulator</fullName>
    </submittedName>
</protein>
<feature type="domain" description="HTH deoR-type" evidence="4">
    <location>
        <begin position="6"/>
        <end position="61"/>
    </location>
</feature>
<dbReference type="SUPFAM" id="SSF100950">
    <property type="entry name" value="NagB/RpiA/CoA transferase-like"/>
    <property type="match status" value="1"/>
</dbReference>
<organism evidence="5 6">
    <name type="scientific">Alteromonas aquimaris</name>
    <dbReference type="NCBI Taxonomy" id="2998417"/>
    <lineage>
        <taxon>Bacteria</taxon>
        <taxon>Pseudomonadati</taxon>
        <taxon>Pseudomonadota</taxon>
        <taxon>Gammaproteobacteria</taxon>
        <taxon>Alteromonadales</taxon>
        <taxon>Alteromonadaceae</taxon>
        <taxon>Alteromonas/Salinimonas group</taxon>
        <taxon>Alteromonas</taxon>
    </lineage>
</organism>
<dbReference type="PRINTS" id="PR00037">
    <property type="entry name" value="HTHLACR"/>
</dbReference>
<evidence type="ECO:0000259" key="4">
    <source>
        <dbReference type="PROSITE" id="PS51000"/>
    </source>
</evidence>
<dbReference type="Gene3D" id="1.10.10.10">
    <property type="entry name" value="Winged helix-like DNA-binding domain superfamily/Winged helix DNA-binding domain"/>
    <property type="match status" value="1"/>
</dbReference>
<dbReference type="EMBL" id="JAPFRD010000011">
    <property type="protein sequence ID" value="MCW8109093.1"/>
    <property type="molecule type" value="Genomic_DNA"/>
</dbReference>
<dbReference type="InterPro" id="IPR037171">
    <property type="entry name" value="NagB/RpiA_transferase-like"/>
</dbReference>